<feature type="transmembrane region" description="Helical" evidence="7">
    <location>
        <begin position="133"/>
        <end position="153"/>
    </location>
</feature>
<reference evidence="9 10" key="1">
    <citation type="submission" date="2016-10" db="EMBL/GenBank/DDBJ databases">
        <authorList>
            <person name="de Groot N.N."/>
        </authorList>
    </citation>
    <scope>NUCLEOTIDE SEQUENCE [LARGE SCALE GENOMIC DNA]</scope>
    <source>
        <strain evidence="9 10">DSM 10495</strain>
    </source>
</reference>
<keyword evidence="10" id="KW-1185">Reference proteome</keyword>
<evidence type="ECO:0000313" key="10">
    <source>
        <dbReference type="Proteomes" id="UP000182652"/>
    </source>
</evidence>
<feature type="domain" description="EamA" evidence="8">
    <location>
        <begin position="187"/>
        <end position="320"/>
    </location>
</feature>
<evidence type="ECO:0000256" key="6">
    <source>
        <dbReference type="SAM" id="MobiDB-lite"/>
    </source>
</evidence>
<keyword evidence="3 7" id="KW-0812">Transmembrane</keyword>
<keyword evidence="4 7" id="KW-1133">Transmembrane helix</keyword>
<evidence type="ECO:0000256" key="3">
    <source>
        <dbReference type="ARBA" id="ARBA00022692"/>
    </source>
</evidence>
<feature type="transmembrane region" description="Helical" evidence="7">
    <location>
        <begin position="107"/>
        <end position="127"/>
    </location>
</feature>
<dbReference type="SUPFAM" id="SSF103481">
    <property type="entry name" value="Multidrug resistance efflux transporter EmrE"/>
    <property type="match status" value="2"/>
</dbReference>
<accession>A0A1H4JN16</accession>
<feature type="transmembrane region" description="Helical" evidence="7">
    <location>
        <begin position="43"/>
        <end position="65"/>
    </location>
</feature>
<dbReference type="PANTHER" id="PTHR32322:SF2">
    <property type="entry name" value="EAMA DOMAIN-CONTAINING PROTEIN"/>
    <property type="match status" value="1"/>
</dbReference>
<evidence type="ECO:0000256" key="7">
    <source>
        <dbReference type="SAM" id="Phobius"/>
    </source>
</evidence>
<dbReference type="InterPro" id="IPR037185">
    <property type="entry name" value="EmrE-like"/>
</dbReference>
<proteinExistence type="inferred from homology"/>
<feature type="transmembrane region" description="Helical" evidence="7">
    <location>
        <begin position="185"/>
        <end position="205"/>
    </location>
</feature>
<feature type="domain" description="EamA" evidence="8">
    <location>
        <begin position="51"/>
        <end position="176"/>
    </location>
</feature>
<dbReference type="InterPro" id="IPR050638">
    <property type="entry name" value="AA-Vitamin_Transporters"/>
</dbReference>
<feature type="transmembrane region" description="Helical" evidence="7">
    <location>
        <begin position="77"/>
        <end position="95"/>
    </location>
</feature>
<feature type="transmembrane region" description="Helical" evidence="7">
    <location>
        <begin position="217"/>
        <end position="238"/>
    </location>
</feature>
<dbReference type="Pfam" id="PF00892">
    <property type="entry name" value="EamA"/>
    <property type="match status" value="2"/>
</dbReference>
<keyword evidence="5 7" id="KW-0472">Membrane</keyword>
<evidence type="ECO:0000313" key="9">
    <source>
        <dbReference type="EMBL" id="SEB47022.1"/>
    </source>
</evidence>
<dbReference type="EMBL" id="FNSN01000003">
    <property type="protein sequence ID" value="SEB47022.1"/>
    <property type="molecule type" value="Genomic_DNA"/>
</dbReference>
<feature type="transmembrane region" description="Helical" evidence="7">
    <location>
        <begin position="282"/>
        <end position="300"/>
    </location>
</feature>
<dbReference type="PANTHER" id="PTHR32322">
    <property type="entry name" value="INNER MEMBRANE TRANSPORTER"/>
    <property type="match status" value="1"/>
</dbReference>
<dbReference type="RefSeq" id="WP_082724285.1">
    <property type="nucleotide sequence ID" value="NZ_FNSN01000003.1"/>
</dbReference>
<evidence type="ECO:0000256" key="4">
    <source>
        <dbReference type="ARBA" id="ARBA00022989"/>
    </source>
</evidence>
<dbReference type="InterPro" id="IPR000620">
    <property type="entry name" value="EamA_dom"/>
</dbReference>
<comment type="similarity">
    <text evidence="2">Belongs to the EamA transporter family.</text>
</comment>
<comment type="subcellular location">
    <subcellularLocation>
        <location evidence="1">Membrane</location>
        <topology evidence="1">Multi-pass membrane protein</topology>
    </subcellularLocation>
</comment>
<gene>
    <name evidence="9" type="ORF">SAMN04489745_0252</name>
</gene>
<name>A0A1H4JN16_9MICC</name>
<evidence type="ECO:0000256" key="1">
    <source>
        <dbReference type="ARBA" id="ARBA00004141"/>
    </source>
</evidence>
<dbReference type="Proteomes" id="UP000182652">
    <property type="component" value="Unassembled WGS sequence"/>
</dbReference>
<organism evidence="9 10">
    <name type="scientific">Arthrobacter woluwensis</name>
    <dbReference type="NCBI Taxonomy" id="156980"/>
    <lineage>
        <taxon>Bacteria</taxon>
        <taxon>Bacillati</taxon>
        <taxon>Actinomycetota</taxon>
        <taxon>Actinomycetes</taxon>
        <taxon>Micrococcales</taxon>
        <taxon>Micrococcaceae</taxon>
        <taxon>Arthrobacter</taxon>
    </lineage>
</organism>
<feature type="transmembrane region" description="Helical" evidence="7">
    <location>
        <begin position="158"/>
        <end position="179"/>
    </location>
</feature>
<evidence type="ECO:0000256" key="2">
    <source>
        <dbReference type="ARBA" id="ARBA00007362"/>
    </source>
</evidence>
<evidence type="ECO:0000256" key="5">
    <source>
        <dbReference type="ARBA" id="ARBA00023136"/>
    </source>
</evidence>
<sequence length="334" mass="33847">MTTSPALETSAGTGVTVPGAPGPGSPGGPAEAAAPGPATRRRALPLALVTVLAALAPLSWGTTYLVTTDFLPVGHPLFAGLARALPAGLVALALGRALPHSVWWFRAAVLGLLNIGFFFPLLFISAAHLPGGVAATLGAAQPLLVAFLAVAVLQEKLVFWRLAWAVVGAVGVGFVVLGRSAGLDAVGVLAGLAGTASMGLGVVLTKKWGRPAGVRPLAMAGWQLTAGGLFLLPLTLLVEGLPADVGPRALGGYLWLGLVGGLLAYALWFWAIGKLPVTRASLLGFLSPLMAAGLGVLVKGETFGPLQVVGLVLAFGAMLLGQLGGWRTKRPGRR</sequence>
<dbReference type="STRING" id="156980.SAMN04489745_0252"/>
<protein>
    <submittedName>
        <fullName evidence="9">Probable blue pigment (Indigoidine) exporter</fullName>
    </submittedName>
</protein>
<evidence type="ECO:0000259" key="8">
    <source>
        <dbReference type="Pfam" id="PF00892"/>
    </source>
</evidence>
<dbReference type="GO" id="GO:0016020">
    <property type="term" value="C:membrane"/>
    <property type="evidence" value="ECO:0007669"/>
    <property type="project" value="UniProtKB-SubCell"/>
</dbReference>
<dbReference type="AlphaFoldDB" id="A0A1H4JN16"/>
<feature type="transmembrane region" description="Helical" evidence="7">
    <location>
        <begin position="306"/>
        <end position="326"/>
    </location>
</feature>
<feature type="region of interest" description="Disordered" evidence="6">
    <location>
        <begin position="1"/>
        <end position="36"/>
    </location>
</feature>
<feature type="transmembrane region" description="Helical" evidence="7">
    <location>
        <begin position="250"/>
        <end position="270"/>
    </location>
</feature>